<accession>A0ACC2LCT3</accession>
<reference evidence="1 2" key="1">
    <citation type="journal article" date="2022" name="Hortic Res">
        <title>A haplotype resolved chromosomal level avocado genome allows analysis of novel avocado genes.</title>
        <authorList>
            <person name="Nath O."/>
            <person name="Fletcher S.J."/>
            <person name="Hayward A."/>
            <person name="Shaw L.M."/>
            <person name="Masouleh A.K."/>
            <person name="Furtado A."/>
            <person name="Henry R.J."/>
            <person name="Mitter N."/>
        </authorList>
    </citation>
    <scope>NUCLEOTIDE SEQUENCE [LARGE SCALE GENOMIC DNA]</scope>
    <source>
        <strain evidence="2">cv. Hass</strain>
    </source>
</reference>
<organism evidence="1 2">
    <name type="scientific">Persea americana</name>
    <name type="common">Avocado</name>
    <dbReference type="NCBI Taxonomy" id="3435"/>
    <lineage>
        <taxon>Eukaryota</taxon>
        <taxon>Viridiplantae</taxon>
        <taxon>Streptophyta</taxon>
        <taxon>Embryophyta</taxon>
        <taxon>Tracheophyta</taxon>
        <taxon>Spermatophyta</taxon>
        <taxon>Magnoliopsida</taxon>
        <taxon>Magnoliidae</taxon>
        <taxon>Laurales</taxon>
        <taxon>Lauraceae</taxon>
        <taxon>Persea</taxon>
    </lineage>
</organism>
<protein>
    <submittedName>
        <fullName evidence="1">Uncharacterized protein</fullName>
    </submittedName>
</protein>
<gene>
    <name evidence="1" type="ORF">MRB53_024572</name>
</gene>
<evidence type="ECO:0000313" key="2">
    <source>
        <dbReference type="Proteomes" id="UP001234297"/>
    </source>
</evidence>
<sequence length="181" mass="21024">MALAFNGDWGRKLWSMIMIAYRAEEKVAARTCRWYEENREWDIAFRYETKRRYAENLQRGRGEEWKATNGIHLRFLARNQFASRRSKQDPAPDLVMEIHFSRTNGSDHQQIAIGGFITTVGRASDELVLWFSCNWSCGWHFQAMFDQHLSDIKVHPATVMVEWGNTVVASTSMKSQQASVT</sequence>
<proteinExistence type="predicted"/>
<dbReference type="Proteomes" id="UP001234297">
    <property type="component" value="Chromosome 7"/>
</dbReference>
<dbReference type="EMBL" id="CM056815">
    <property type="protein sequence ID" value="KAJ8631249.1"/>
    <property type="molecule type" value="Genomic_DNA"/>
</dbReference>
<comment type="caution">
    <text evidence="1">The sequence shown here is derived from an EMBL/GenBank/DDBJ whole genome shotgun (WGS) entry which is preliminary data.</text>
</comment>
<evidence type="ECO:0000313" key="1">
    <source>
        <dbReference type="EMBL" id="KAJ8631249.1"/>
    </source>
</evidence>
<keyword evidence="2" id="KW-1185">Reference proteome</keyword>
<name>A0ACC2LCT3_PERAE</name>